<dbReference type="GO" id="GO:0004565">
    <property type="term" value="F:beta-galactosidase activity"/>
    <property type="evidence" value="ECO:0007669"/>
    <property type="project" value="UniProtKB-EC"/>
</dbReference>
<dbReference type="Pfam" id="PF13363">
    <property type="entry name" value="BetaGal_dom3"/>
    <property type="match status" value="1"/>
</dbReference>
<keyword evidence="12" id="KW-0624">Polysaccharide degradation</keyword>
<accession>A0A6A6CHD9</accession>
<evidence type="ECO:0000256" key="5">
    <source>
        <dbReference type="ARBA" id="ARBA00022525"/>
    </source>
</evidence>
<dbReference type="Pfam" id="PF10435">
    <property type="entry name" value="BetaGal_dom2"/>
    <property type="match status" value="1"/>
</dbReference>
<dbReference type="EMBL" id="ML993598">
    <property type="protein sequence ID" value="KAF2166063.1"/>
    <property type="molecule type" value="Genomic_DNA"/>
</dbReference>
<keyword evidence="10" id="KW-0119">Carbohydrate metabolism</keyword>
<dbReference type="EC" id="3.2.1.23" evidence="4 13"/>
<evidence type="ECO:0000256" key="6">
    <source>
        <dbReference type="ARBA" id="ARBA00022729"/>
    </source>
</evidence>
<evidence type="ECO:0000256" key="11">
    <source>
        <dbReference type="ARBA" id="ARBA00023295"/>
    </source>
</evidence>
<dbReference type="InterPro" id="IPR025972">
    <property type="entry name" value="BetaGal_dom3"/>
</dbReference>
<dbReference type="RefSeq" id="XP_033666952.1">
    <property type="nucleotide sequence ID" value="XM_033817179.1"/>
</dbReference>
<sequence>MSIGGQGMKVKPYKREVLQDLVTWDEHSLFVRGERVLFYSGEYHPFRLPVPGLWLDVFQKIKALGYNGVSAYFDWALVEGKPGDFSAEGIFALEPFFEAAQTAGIYILARPGPYINAEVSGGGFPGWLQRNPALYRTREPEYLEATQNYVSSISKIIAKAQITNGGPVVLVQPENEYTVATEDYTLFPDSEYFQYVEDQYRNNSIVVPLISNDASPQGYFAPGPPQRYAAKVDIYGHDGYPLGFDCANPYSWPDDALPTNWGDLHQNQSSSTPYSIIEFQGGAFDPWGGLGFEQCATLLGPEFERVFYKNDFSFGLTIFNIYMTYGGTNWGNLGHPGGYTSYDYGAVITEERTVEREKYSEAKLIANFFQSSPAWLTAIAQNNSNANSSYTGNGAIATTALFGNVTKFFVVRHSAYNSLDTTDYHITFPTSKGNITVPQLGGSLSLHGRDSKVFVTDYDVGGANLLYSTAEIFTWKKYGNKRVLVVYGGPGETNELAFTRVGRPRTVEGRGVNVGYKNGAAVLQFSTSSQRRIVEFGNDLAVYILDRNSAYNYWVIDLPNDSVTKNYTNQKHFTSAPIIKAGYLLRTVEVERDCLHLTGDLNATTPIEVIGGAPQRLRQLTFNGKDLRFRQSRDGVVTATATYNKPQISVPDLKTIGWKTIDSLPEISSNYSDTLWTDADLTYTNNTIRNLTTPTSLYSSDYAYHTGNLIYRGHFTANGQESTIFLQTQGGSAYGHSIWLNDQFVDSFYGADKYENWNATYTLPKTTAGKKYVLTVLIDNMGLSESYDVGRNDMQAPRGVLDFNLAGHNKSDVKWKLTGNLHGEDYEDRARGPLNEGGLYAERQGYHLPGAPISSWKSSKGPEEGIDKPGVAFYATTFDLNFPQGYDIPLSFSFSNSSTNTSETTPAYRVQLYVNGYQFGKYVYNIGPQDVFPVPEGIWNYQGSNYVGVSLWSLEKNGGKVGSLELVAGLPVQSGYGAVVASPQPKWKKREGAY</sequence>
<evidence type="ECO:0000259" key="15">
    <source>
        <dbReference type="SMART" id="SM01029"/>
    </source>
</evidence>
<evidence type="ECO:0000256" key="7">
    <source>
        <dbReference type="ARBA" id="ARBA00022801"/>
    </source>
</evidence>
<keyword evidence="17" id="KW-1185">Reference proteome</keyword>
<dbReference type="Gene3D" id="3.20.20.80">
    <property type="entry name" value="Glycosidases"/>
    <property type="match status" value="1"/>
</dbReference>
<evidence type="ECO:0000313" key="16">
    <source>
        <dbReference type="EMBL" id="KAF2166063.1"/>
    </source>
</evidence>
<comment type="subcellular location">
    <subcellularLocation>
        <location evidence="2">Secreted</location>
    </subcellularLocation>
</comment>
<dbReference type="GO" id="GO:0000272">
    <property type="term" value="P:polysaccharide catabolic process"/>
    <property type="evidence" value="ECO:0007669"/>
    <property type="project" value="UniProtKB-KW"/>
</dbReference>
<keyword evidence="11 13" id="KW-0326">Glycosidase</keyword>
<dbReference type="Gene3D" id="2.102.20.10">
    <property type="entry name" value="Beta-galactosidase, domain 2"/>
    <property type="match status" value="1"/>
</dbReference>
<dbReference type="PRINTS" id="PR00742">
    <property type="entry name" value="GLHYDRLASE35"/>
</dbReference>
<dbReference type="GeneID" id="54570451"/>
<evidence type="ECO:0000256" key="2">
    <source>
        <dbReference type="ARBA" id="ARBA00004613"/>
    </source>
</evidence>
<comment type="catalytic activity">
    <reaction evidence="1 13">
        <text>Hydrolysis of terminal non-reducing beta-D-galactose residues in beta-D-galactosides.</text>
        <dbReference type="EC" id="3.2.1.23"/>
    </reaction>
</comment>
<keyword evidence="5" id="KW-0964">Secreted</keyword>
<evidence type="ECO:0000256" key="9">
    <source>
        <dbReference type="ARBA" id="ARBA00023180"/>
    </source>
</evidence>
<dbReference type="InterPro" id="IPR019801">
    <property type="entry name" value="Glyco_hydro_35_CS"/>
</dbReference>
<dbReference type="Gene3D" id="2.60.390.10">
    <property type="entry name" value="Beta-galactosidase, domain 3"/>
    <property type="match status" value="1"/>
</dbReference>
<dbReference type="AlphaFoldDB" id="A0A6A6CHD9"/>
<dbReference type="FunFam" id="3.20.20.80:FF:000040">
    <property type="entry name" value="Beta-galactosidase A"/>
    <property type="match status" value="1"/>
</dbReference>
<dbReference type="PANTHER" id="PTHR23421">
    <property type="entry name" value="BETA-GALACTOSIDASE RELATED"/>
    <property type="match status" value="1"/>
</dbReference>
<keyword evidence="8" id="KW-1015">Disulfide bond</keyword>
<dbReference type="InterPro" id="IPR037110">
    <property type="entry name" value="Betagal_dom2_sf"/>
</dbReference>
<dbReference type="FunFam" id="2.102.20.10:FF:000001">
    <property type="entry name" value="Beta-galactosidase A"/>
    <property type="match status" value="1"/>
</dbReference>
<dbReference type="FunFam" id="2.60.120.260:FF:000065">
    <property type="entry name" value="Beta-galactosidase A"/>
    <property type="match status" value="1"/>
</dbReference>
<dbReference type="InterPro" id="IPR018954">
    <property type="entry name" value="Betagal_dom2"/>
</dbReference>
<dbReference type="InterPro" id="IPR036833">
    <property type="entry name" value="BetaGal_dom3_sf"/>
</dbReference>
<evidence type="ECO:0000313" key="17">
    <source>
        <dbReference type="Proteomes" id="UP000799537"/>
    </source>
</evidence>
<dbReference type="Pfam" id="PF13364">
    <property type="entry name" value="BetaGal_ABD2"/>
    <property type="match status" value="2"/>
</dbReference>
<dbReference type="OrthoDB" id="1657402at2759"/>
<keyword evidence="6" id="KW-0732">Signal</keyword>
<feature type="domain" description="Beta-galactosidase" evidence="15">
    <location>
        <begin position="376"/>
        <end position="553"/>
    </location>
</feature>
<dbReference type="InterPro" id="IPR001944">
    <property type="entry name" value="Glycoside_Hdrlase_35"/>
</dbReference>
<evidence type="ECO:0000256" key="8">
    <source>
        <dbReference type="ARBA" id="ARBA00023157"/>
    </source>
</evidence>
<proteinExistence type="inferred from homology"/>
<evidence type="ECO:0000256" key="10">
    <source>
        <dbReference type="ARBA" id="ARBA00023277"/>
    </source>
</evidence>
<gene>
    <name evidence="16" type="ORF">M409DRAFT_66948</name>
</gene>
<evidence type="ECO:0000256" key="4">
    <source>
        <dbReference type="ARBA" id="ARBA00012756"/>
    </source>
</evidence>
<keyword evidence="9" id="KW-0325">Glycoprotein</keyword>
<dbReference type="Gene3D" id="2.60.120.260">
    <property type="entry name" value="Galactose-binding domain-like"/>
    <property type="match status" value="2"/>
</dbReference>
<dbReference type="InterPro" id="IPR017853">
    <property type="entry name" value="GH"/>
</dbReference>
<protein>
    <recommendedName>
        <fullName evidence="4 13">Beta-galactosidase</fullName>
        <ecNumber evidence="4 13">3.2.1.23</ecNumber>
    </recommendedName>
</protein>
<dbReference type="SMART" id="SM01029">
    <property type="entry name" value="BetaGal_dom2"/>
    <property type="match status" value="1"/>
</dbReference>
<name>A0A6A6CHD9_ZASCE</name>
<organism evidence="16 17">
    <name type="scientific">Zasmidium cellare ATCC 36951</name>
    <dbReference type="NCBI Taxonomy" id="1080233"/>
    <lineage>
        <taxon>Eukaryota</taxon>
        <taxon>Fungi</taxon>
        <taxon>Dikarya</taxon>
        <taxon>Ascomycota</taxon>
        <taxon>Pezizomycotina</taxon>
        <taxon>Dothideomycetes</taxon>
        <taxon>Dothideomycetidae</taxon>
        <taxon>Mycosphaerellales</taxon>
        <taxon>Mycosphaerellaceae</taxon>
        <taxon>Zasmidium</taxon>
    </lineage>
</organism>
<dbReference type="InterPro" id="IPR008979">
    <property type="entry name" value="Galactose-bd-like_sf"/>
</dbReference>
<comment type="similarity">
    <text evidence="3 14">Belongs to the glycosyl hydrolase 35 family.</text>
</comment>
<dbReference type="FunFam" id="2.60.120.260:FF:000088">
    <property type="entry name" value="Beta-galactosidase A"/>
    <property type="match status" value="1"/>
</dbReference>
<dbReference type="SUPFAM" id="SSF49785">
    <property type="entry name" value="Galactose-binding domain-like"/>
    <property type="match status" value="2"/>
</dbReference>
<dbReference type="GO" id="GO:0005576">
    <property type="term" value="C:extracellular region"/>
    <property type="evidence" value="ECO:0007669"/>
    <property type="project" value="UniProtKB-SubCell"/>
</dbReference>
<evidence type="ECO:0000256" key="3">
    <source>
        <dbReference type="ARBA" id="ARBA00009809"/>
    </source>
</evidence>
<evidence type="ECO:0000256" key="12">
    <source>
        <dbReference type="ARBA" id="ARBA00023326"/>
    </source>
</evidence>
<dbReference type="SUPFAM" id="SSF117100">
    <property type="entry name" value="Beta-galactosidase LacA, domain 3"/>
    <property type="match status" value="1"/>
</dbReference>
<dbReference type="Proteomes" id="UP000799537">
    <property type="component" value="Unassembled WGS sequence"/>
</dbReference>
<keyword evidence="7 13" id="KW-0378">Hydrolase</keyword>
<evidence type="ECO:0000256" key="13">
    <source>
        <dbReference type="RuleBase" id="RU000675"/>
    </source>
</evidence>
<reference evidence="16" key="1">
    <citation type="journal article" date="2020" name="Stud. Mycol.">
        <title>101 Dothideomycetes genomes: a test case for predicting lifestyles and emergence of pathogens.</title>
        <authorList>
            <person name="Haridas S."/>
            <person name="Albert R."/>
            <person name="Binder M."/>
            <person name="Bloem J."/>
            <person name="Labutti K."/>
            <person name="Salamov A."/>
            <person name="Andreopoulos B."/>
            <person name="Baker S."/>
            <person name="Barry K."/>
            <person name="Bills G."/>
            <person name="Bluhm B."/>
            <person name="Cannon C."/>
            <person name="Castanera R."/>
            <person name="Culley D."/>
            <person name="Daum C."/>
            <person name="Ezra D."/>
            <person name="Gonzalez J."/>
            <person name="Henrissat B."/>
            <person name="Kuo A."/>
            <person name="Liang C."/>
            <person name="Lipzen A."/>
            <person name="Lutzoni F."/>
            <person name="Magnuson J."/>
            <person name="Mondo S."/>
            <person name="Nolan M."/>
            <person name="Ohm R."/>
            <person name="Pangilinan J."/>
            <person name="Park H.-J."/>
            <person name="Ramirez L."/>
            <person name="Alfaro M."/>
            <person name="Sun H."/>
            <person name="Tritt A."/>
            <person name="Yoshinaga Y."/>
            <person name="Zwiers L.-H."/>
            <person name="Turgeon B."/>
            <person name="Goodwin S."/>
            <person name="Spatafora J."/>
            <person name="Crous P."/>
            <person name="Grigoriev I."/>
        </authorList>
    </citation>
    <scope>NUCLEOTIDE SEQUENCE</scope>
    <source>
        <strain evidence="16">ATCC 36951</strain>
    </source>
</reference>
<evidence type="ECO:0000256" key="14">
    <source>
        <dbReference type="RuleBase" id="RU003679"/>
    </source>
</evidence>
<evidence type="ECO:0000256" key="1">
    <source>
        <dbReference type="ARBA" id="ARBA00001412"/>
    </source>
</evidence>
<dbReference type="Pfam" id="PF01301">
    <property type="entry name" value="Glyco_hydro_35"/>
    <property type="match status" value="1"/>
</dbReference>
<dbReference type="PROSITE" id="PS01182">
    <property type="entry name" value="GLYCOSYL_HYDROL_F35"/>
    <property type="match status" value="1"/>
</dbReference>
<dbReference type="InterPro" id="IPR025300">
    <property type="entry name" value="BetaGal_jelly_roll_dom"/>
</dbReference>
<dbReference type="SUPFAM" id="SSF51011">
    <property type="entry name" value="Glycosyl hydrolase domain"/>
    <property type="match status" value="1"/>
</dbReference>
<dbReference type="InterPro" id="IPR031330">
    <property type="entry name" value="Gly_Hdrlase_35_cat"/>
</dbReference>
<dbReference type="SUPFAM" id="SSF51445">
    <property type="entry name" value="(Trans)glycosidases"/>
    <property type="match status" value="1"/>
</dbReference>